<protein>
    <submittedName>
        <fullName evidence="2">ShKT domain-containing protein</fullName>
    </submittedName>
</protein>
<evidence type="ECO:0000313" key="2">
    <source>
        <dbReference type="WBParaSite" id="RSKR_0000009200.1"/>
    </source>
</evidence>
<dbReference type="WBParaSite" id="RSKR_0000009200.1">
    <property type="protein sequence ID" value="RSKR_0000009200.1"/>
    <property type="gene ID" value="RSKR_0000009200"/>
</dbReference>
<accession>A0AC35TFR8</accession>
<name>A0AC35TFR8_9BILA</name>
<organism evidence="1 2">
    <name type="scientific">Rhabditophanes sp. KR3021</name>
    <dbReference type="NCBI Taxonomy" id="114890"/>
    <lineage>
        <taxon>Eukaryota</taxon>
        <taxon>Metazoa</taxon>
        <taxon>Ecdysozoa</taxon>
        <taxon>Nematoda</taxon>
        <taxon>Chromadorea</taxon>
        <taxon>Rhabditida</taxon>
        <taxon>Tylenchina</taxon>
        <taxon>Panagrolaimomorpha</taxon>
        <taxon>Strongyloidoidea</taxon>
        <taxon>Alloionematidae</taxon>
        <taxon>Rhabditophanes</taxon>
    </lineage>
</organism>
<reference evidence="2" key="1">
    <citation type="submission" date="2016-11" db="UniProtKB">
        <authorList>
            <consortium name="WormBaseParasite"/>
        </authorList>
    </citation>
    <scope>IDENTIFICATION</scope>
    <source>
        <strain evidence="2">KR3021</strain>
    </source>
</reference>
<evidence type="ECO:0000313" key="1">
    <source>
        <dbReference type="Proteomes" id="UP000095286"/>
    </source>
</evidence>
<dbReference type="Proteomes" id="UP000095286">
    <property type="component" value="Unplaced"/>
</dbReference>
<sequence length="620" mass="70758">MPAKYKFGEYSSYSTMIKYMRTVEFYFPTLVNLIRIGVSHEGRPIEGLKIGNPTTDGSIKRAFWVDGNIHAREWPSSHTALFVINQLVSGYGKDKFITHFLNHFDVYIFPVLNPDGLEYSRSSTNPTIRLWRKNRSPRKCSAGAWGGIKCCQGVDLNRNFDFFWSESGSSENPCSNQYQGSGPISEPESKAVHDFMTSDEMKGRFDGFITLHTYAQLFIHPYSHEYNNYPPDIADISKVAHKAINRLRAVYGTDYRYGTGADLLSPASGGSDDWAKSMLKIKYVYLIELRPEMELSGGFILNKEELIPTGIETFEAIKVVMEACLIKNKMPIRPPHLEDIKQRDDILGKFVPKNSELEKRILAKDDSLLNLPLPQKHNEVVKEEKVETSQSVPSTTAYPFDITNMFMNNGFDISTPNHKVTTNRPVMVHQVSTTTDRNWPKWTAWARMTRPVVETTEATTTTTIPTTTTTRLIATSTTTESTISVDNQHLSEMLFRKQLQRLKTEERLKSDEEEPVQVIDIRYEEEETYKPNIDETLSLPESVTISTPAKIAPNIVTLTKPKITIQPIKPSYQNIVKEECEDNQRSCTIWIKSRPNVCIKHSRFMKIQCRKGCHFCQTSN</sequence>
<proteinExistence type="predicted"/>